<proteinExistence type="predicted"/>
<keyword evidence="1" id="KW-0472">Membrane</keyword>
<feature type="transmembrane region" description="Helical" evidence="1">
    <location>
        <begin position="46"/>
        <end position="64"/>
    </location>
</feature>
<dbReference type="RefSeq" id="WP_173416904.1">
    <property type="nucleotide sequence ID" value="NZ_CP054139.1"/>
</dbReference>
<reference evidence="2 3" key="1">
    <citation type="submission" date="2020-05" db="EMBL/GenBank/DDBJ databases">
        <title>Mucilaginibacter mali sp. nov.</title>
        <authorList>
            <person name="Kim H.S."/>
            <person name="Lee K.C."/>
            <person name="Suh M.K."/>
            <person name="Kim J.-S."/>
            <person name="Han K.-I."/>
            <person name="Eom M.K."/>
            <person name="Shin Y.K."/>
            <person name="Lee J.-S."/>
        </authorList>
    </citation>
    <scope>NUCLEOTIDE SEQUENCE [LARGE SCALE GENOMIC DNA]</scope>
    <source>
        <strain evidence="2 3">G2-14</strain>
    </source>
</reference>
<keyword evidence="3" id="KW-1185">Reference proteome</keyword>
<name>A0A7D4TQ10_9SPHI</name>
<keyword evidence="1" id="KW-1133">Transmembrane helix</keyword>
<dbReference type="KEGG" id="mmab:HQ865_21645"/>
<dbReference type="AlphaFoldDB" id="A0A7D4TQ10"/>
<evidence type="ECO:0000313" key="2">
    <source>
        <dbReference type="EMBL" id="QKJ32253.1"/>
    </source>
</evidence>
<organism evidence="2 3">
    <name type="scientific">Mucilaginibacter mali</name>
    <dbReference type="NCBI Taxonomy" id="2740462"/>
    <lineage>
        <taxon>Bacteria</taxon>
        <taxon>Pseudomonadati</taxon>
        <taxon>Bacteroidota</taxon>
        <taxon>Sphingobacteriia</taxon>
        <taxon>Sphingobacteriales</taxon>
        <taxon>Sphingobacteriaceae</taxon>
        <taxon>Mucilaginibacter</taxon>
    </lineage>
</organism>
<feature type="transmembrane region" description="Helical" evidence="1">
    <location>
        <begin position="106"/>
        <end position="126"/>
    </location>
</feature>
<dbReference type="Proteomes" id="UP000505355">
    <property type="component" value="Chromosome"/>
</dbReference>
<protein>
    <submittedName>
        <fullName evidence="2">Uncharacterized protein</fullName>
    </submittedName>
</protein>
<accession>A0A7D4TQ10</accession>
<evidence type="ECO:0000256" key="1">
    <source>
        <dbReference type="SAM" id="Phobius"/>
    </source>
</evidence>
<feature type="transmembrane region" description="Helical" evidence="1">
    <location>
        <begin position="76"/>
        <end position="94"/>
    </location>
</feature>
<feature type="transmembrane region" description="Helical" evidence="1">
    <location>
        <begin position="133"/>
        <end position="153"/>
    </location>
</feature>
<dbReference type="EMBL" id="CP054139">
    <property type="protein sequence ID" value="QKJ32253.1"/>
    <property type="molecule type" value="Genomic_DNA"/>
</dbReference>
<feature type="transmembrane region" description="Helical" evidence="1">
    <location>
        <begin position="7"/>
        <end position="26"/>
    </location>
</feature>
<keyword evidence="1" id="KW-0812">Transmembrane</keyword>
<evidence type="ECO:0000313" key="3">
    <source>
        <dbReference type="Proteomes" id="UP000505355"/>
    </source>
</evidence>
<sequence>MRSISSIIIIAAAILAAAHLVLWYTFYEMGLNIPEFIPTTSIKTNGPIIFIMILTVFIISEKKIVKQNANISILKLTVQTFAIGGIAEIVFQSVRCYVDGFSMEDFVIANLVMAVYHWIIAFLVAYQLKTKKTGMLVVFIIVIVIIANVLKYLRVC</sequence>
<gene>
    <name evidence="2" type="ORF">HQ865_21645</name>
</gene>